<dbReference type="SMART" id="SM00886">
    <property type="entry name" value="Dabb"/>
    <property type="match status" value="1"/>
</dbReference>
<name>A0A1M6QCE8_9BACT</name>
<organism evidence="2 4">
    <name type="scientific">Fibrobacter intestinalis</name>
    <dbReference type="NCBI Taxonomy" id="28122"/>
    <lineage>
        <taxon>Bacteria</taxon>
        <taxon>Pseudomonadati</taxon>
        <taxon>Fibrobacterota</taxon>
        <taxon>Fibrobacteria</taxon>
        <taxon>Fibrobacterales</taxon>
        <taxon>Fibrobacteraceae</taxon>
        <taxon>Fibrobacter</taxon>
    </lineage>
</organism>
<reference evidence="3 5" key="3">
    <citation type="submission" date="2017-02" db="EMBL/GenBank/DDBJ databases">
        <authorList>
            <person name="Peterson S.W."/>
        </authorList>
    </citation>
    <scope>NUCLEOTIDE SEQUENCE [LARGE SCALE GENOMIC DNA]</scope>
    <source>
        <strain evidence="3 5">ATCC 43854</strain>
    </source>
</reference>
<evidence type="ECO:0000313" key="4">
    <source>
        <dbReference type="Proteomes" id="UP000184275"/>
    </source>
</evidence>
<dbReference type="EMBL" id="FRAW01000002">
    <property type="protein sequence ID" value="SHK17851.1"/>
    <property type="molecule type" value="Genomic_DNA"/>
</dbReference>
<dbReference type="Pfam" id="PF07876">
    <property type="entry name" value="Dabb"/>
    <property type="match status" value="1"/>
</dbReference>
<dbReference type="Gene3D" id="3.30.70.100">
    <property type="match status" value="1"/>
</dbReference>
<dbReference type="RefSeq" id="WP_073302014.1">
    <property type="nucleotide sequence ID" value="NZ_FRAW01000002.1"/>
</dbReference>
<evidence type="ECO:0000313" key="5">
    <source>
        <dbReference type="Proteomes" id="UP000190449"/>
    </source>
</evidence>
<accession>A0A1M6QCE8</accession>
<evidence type="ECO:0000313" key="3">
    <source>
        <dbReference type="EMBL" id="SJZ93327.1"/>
    </source>
</evidence>
<accession>A0A1T4PQ19</accession>
<dbReference type="PANTHER" id="PTHR37832:SF1">
    <property type="entry name" value="STRESS-RESPONSE A_B BARREL DOMAIN-CONTAINING PROTEIN"/>
    <property type="match status" value="1"/>
</dbReference>
<keyword evidence="4" id="KW-1185">Reference proteome</keyword>
<dbReference type="PANTHER" id="PTHR37832">
    <property type="entry name" value="BLL2683 PROTEIN"/>
    <property type="match status" value="1"/>
</dbReference>
<feature type="domain" description="Stress-response A/B barrel" evidence="1">
    <location>
        <begin position="2"/>
        <end position="98"/>
    </location>
</feature>
<reference evidence="4" key="2">
    <citation type="submission" date="2016-11" db="EMBL/GenBank/DDBJ databases">
        <authorList>
            <person name="Varghese N."/>
            <person name="Submissions S."/>
        </authorList>
    </citation>
    <scope>NUCLEOTIDE SEQUENCE [LARGE SCALE GENOMIC DNA]</scope>
    <source>
        <strain evidence="4">UWOS</strain>
    </source>
</reference>
<dbReference type="InterPro" id="IPR011008">
    <property type="entry name" value="Dimeric_a/b-barrel"/>
</dbReference>
<dbReference type="EMBL" id="FUWU01000036">
    <property type="protein sequence ID" value="SJZ93327.1"/>
    <property type="molecule type" value="Genomic_DNA"/>
</dbReference>
<dbReference type="Proteomes" id="UP000184275">
    <property type="component" value="Unassembled WGS sequence"/>
</dbReference>
<gene>
    <name evidence="3" type="ORF">SAMN02745108_02001</name>
    <name evidence="2" type="ORF">SAMN05720469_10242</name>
</gene>
<reference evidence="2" key="1">
    <citation type="submission" date="2016-11" db="EMBL/GenBank/DDBJ databases">
        <authorList>
            <person name="Jaros S."/>
            <person name="Januszkiewicz K."/>
            <person name="Wedrychowicz H."/>
        </authorList>
    </citation>
    <scope>NUCLEOTIDE SEQUENCE [LARGE SCALE GENOMIC DNA]</scope>
    <source>
        <strain evidence="2">UWOS</strain>
    </source>
</reference>
<evidence type="ECO:0000313" key="2">
    <source>
        <dbReference type="EMBL" id="SHK17851.1"/>
    </source>
</evidence>
<protein>
    <submittedName>
        <fullName evidence="2">Stress responsive A/B Barrel Domain</fullName>
    </submittedName>
</protein>
<dbReference type="PROSITE" id="PS51502">
    <property type="entry name" value="S_R_A_B_BARREL"/>
    <property type="match status" value="1"/>
</dbReference>
<evidence type="ECO:0000259" key="1">
    <source>
        <dbReference type="PROSITE" id="PS51502"/>
    </source>
</evidence>
<dbReference type="InterPro" id="IPR013097">
    <property type="entry name" value="Dabb"/>
</dbReference>
<dbReference type="AlphaFoldDB" id="A0A1M6QCE8"/>
<dbReference type="STRING" id="28122.SAMN02745108_02001"/>
<dbReference type="SUPFAM" id="SSF54909">
    <property type="entry name" value="Dimeric alpha+beta barrel"/>
    <property type="match status" value="1"/>
</dbReference>
<sequence length="100" mass="11177">MIKHIVLWKLKPEAEGKTAEQNAQEIVARFKTLEGKVPGLLSIESGIDFNRSPAAWDVGLVTAFPTKADLDFYQDFPAHVAIKQFIGKVSSERCVIDYEI</sequence>
<proteinExistence type="predicted"/>
<dbReference type="Proteomes" id="UP000190449">
    <property type="component" value="Unassembled WGS sequence"/>
</dbReference>